<reference evidence="3" key="1">
    <citation type="journal article" date="2022" name="bioRxiv">
        <title>Genomics of Preaxostyla Flagellates Illuminates Evolutionary Transitions and the Path Towards Mitochondrial Loss.</title>
        <authorList>
            <person name="Novak L.V.F."/>
            <person name="Treitli S.C."/>
            <person name="Pyrih J."/>
            <person name="Halakuc P."/>
            <person name="Pipaliya S.V."/>
            <person name="Vacek V."/>
            <person name="Brzon O."/>
            <person name="Soukal P."/>
            <person name="Eme L."/>
            <person name="Dacks J.B."/>
            <person name="Karnkowska A."/>
            <person name="Elias M."/>
            <person name="Hampl V."/>
        </authorList>
    </citation>
    <scope>NUCLEOTIDE SEQUENCE</scope>
    <source>
        <strain evidence="3">RCP-MX</strain>
    </source>
</reference>
<name>A0ABQ8UX45_9EUKA</name>
<evidence type="ECO:0000256" key="2">
    <source>
        <dbReference type="SAM" id="Phobius"/>
    </source>
</evidence>
<keyword evidence="2" id="KW-0472">Membrane</keyword>
<proteinExistence type="predicted"/>
<feature type="region of interest" description="Disordered" evidence="1">
    <location>
        <begin position="131"/>
        <end position="159"/>
    </location>
</feature>
<accession>A0ABQ8UX45</accession>
<keyword evidence="2" id="KW-1133">Transmembrane helix</keyword>
<evidence type="ECO:0000256" key="1">
    <source>
        <dbReference type="SAM" id="MobiDB-lite"/>
    </source>
</evidence>
<evidence type="ECO:0000313" key="4">
    <source>
        <dbReference type="Proteomes" id="UP001141327"/>
    </source>
</evidence>
<dbReference type="Proteomes" id="UP001141327">
    <property type="component" value="Unassembled WGS sequence"/>
</dbReference>
<feature type="transmembrane region" description="Helical" evidence="2">
    <location>
        <begin position="216"/>
        <end position="237"/>
    </location>
</feature>
<organism evidence="3 4">
    <name type="scientific">Paratrimastix pyriformis</name>
    <dbReference type="NCBI Taxonomy" id="342808"/>
    <lineage>
        <taxon>Eukaryota</taxon>
        <taxon>Metamonada</taxon>
        <taxon>Preaxostyla</taxon>
        <taxon>Paratrimastigidae</taxon>
        <taxon>Paratrimastix</taxon>
    </lineage>
</organism>
<comment type="caution">
    <text evidence="3">The sequence shown here is derived from an EMBL/GenBank/DDBJ whole genome shotgun (WGS) entry which is preliminary data.</text>
</comment>
<sequence>MSNLFGKNPDGLSVVLPLSSYPSTVVLWDDALIILMNSASEEDPPPFLALSADWSFKKLGLHLLPLPQPTATSDCVRTAFLRAAHGRRIPCPHADQGCPFQGTPAEVAAHQAPCEVACPAHPGVTHCRGGPVSSPPVAVAGDRAPGREKRPAQQPAPADLPSCRAGVIEPLDEAQQRSLTKTRTRMKQFMGLLLVLLVLDAIGYIVTLALAGARNIWILVFLMLPLCSVALALVGTLRAIRGHQALSTLALMITAPIPAAPGGDPLAPAR</sequence>
<evidence type="ECO:0000313" key="3">
    <source>
        <dbReference type="EMBL" id="KAJ4462691.1"/>
    </source>
</evidence>
<feature type="transmembrane region" description="Helical" evidence="2">
    <location>
        <begin position="189"/>
        <end position="210"/>
    </location>
</feature>
<keyword evidence="4" id="KW-1185">Reference proteome</keyword>
<gene>
    <name evidence="3" type="ORF">PAPYR_700</name>
</gene>
<dbReference type="EMBL" id="JAPMOS010000002">
    <property type="protein sequence ID" value="KAJ4462691.1"/>
    <property type="molecule type" value="Genomic_DNA"/>
</dbReference>
<protein>
    <submittedName>
        <fullName evidence="3">Uncharacterized protein</fullName>
    </submittedName>
</protein>
<keyword evidence="2" id="KW-0812">Transmembrane</keyword>